<organism evidence="1 2">
    <name type="scientific">Symbiodinium microadriaticum</name>
    <name type="common">Dinoflagellate</name>
    <name type="synonym">Zooxanthella microadriatica</name>
    <dbReference type="NCBI Taxonomy" id="2951"/>
    <lineage>
        <taxon>Eukaryota</taxon>
        <taxon>Sar</taxon>
        <taxon>Alveolata</taxon>
        <taxon>Dinophyceae</taxon>
        <taxon>Suessiales</taxon>
        <taxon>Symbiodiniaceae</taxon>
        <taxon>Symbiodinium</taxon>
    </lineage>
</organism>
<name>A0A1Q9DWW7_SYMMI</name>
<proteinExistence type="predicted"/>
<evidence type="ECO:0000313" key="1">
    <source>
        <dbReference type="EMBL" id="OLP99639.1"/>
    </source>
</evidence>
<gene>
    <name evidence="1" type="ORF">AK812_SmicGene17773</name>
</gene>
<dbReference type="Proteomes" id="UP000186817">
    <property type="component" value="Unassembled WGS sequence"/>
</dbReference>
<accession>A0A1Q9DWW7</accession>
<protein>
    <submittedName>
        <fullName evidence="1">Uncharacterized protein</fullName>
    </submittedName>
</protein>
<sequence>MLDGPRVVRSTLGTCLPAPGAPHQEDIELRFWRAAWRSLPDDVGARFDGLAATLWEAPPVEPSGLARLLRSVRRAKRKTWLATDAVFATSLLARLCTARGSPPSTLWPTRLPGTSLAGCAAKRGSCPDPTEGMHHGSAHRGAEERQRVVQCRHCVSQLLCWIEDDRGHRGIGRRIRAEPRSPLPLGLRECEHQQPVRLAASAVATTLQEAKGGDHERSFAVDQENNDAPVDTLRHTGTGLDAADPGEHIQSNEGTRGWKGMLGAPGYRRQATTTWRFVLAGLLSLSNSAAEVASWNLQEHLRKQRAKQKETAAIQDGEAGKFGVSFFAGRG</sequence>
<dbReference type="EMBL" id="LSRX01000354">
    <property type="protein sequence ID" value="OLP99639.1"/>
    <property type="molecule type" value="Genomic_DNA"/>
</dbReference>
<comment type="caution">
    <text evidence="1">The sequence shown here is derived from an EMBL/GenBank/DDBJ whole genome shotgun (WGS) entry which is preliminary data.</text>
</comment>
<keyword evidence="2" id="KW-1185">Reference proteome</keyword>
<dbReference type="AlphaFoldDB" id="A0A1Q9DWW7"/>
<evidence type="ECO:0000313" key="2">
    <source>
        <dbReference type="Proteomes" id="UP000186817"/>
    </source>
</evidence>
<dbReference type="OrthoDB" id="413418at2759"/>
<reference evidence="1 2" key="1">
    <citation type="submission" date="2016-02" db="EMBL/GenBank/DDBJ databases">
        <title>Genome analysis of coral dinoflagellate symbionts highlights evolutionary adaptations to a symbiotic lifestyle.</title>
        <authorList>
            <person name="Aranda M."/>
            <person name="Li Y."/>
            <person name="Liew Y.J."/>
            <person name="Baumgarten S."/>
            <person name="Simakov O."/>
            <person name="Wilson M."/>
            <person name="Piel J."/>
            <person name="Ashoor H."/>
            <person name="Bougouffa S."/>
            <person name="Bajic V.B."/>
            <person name="Ryu T."/>
            <person name="Ravasi T."/>
            <person name="Bayer T."/>
            <person name="Micklem G."/>
            <person name="Kim H."/>
            <person name="Bhak J."/>
            <person name="Lajeunesse T.C."/>
            <person name="Voolstra C.R."/>
        </authorList>
    </citation>
    <scope>NUCLEOTIDE SEQUENCE [LARGE SCALE GENOMIC DNA]</scope>
    <source>
        <strain evidence="1 2">CCMP2467</strain>
    </source>
</reference>